<dbReference type="PROSITE" id="PS00018">
    <property type="entry name" value="EF_HAND_1"/>
    <property type="match status" value="1"/>
</dbReference>
<feature type="domain" description="Peptidase M28" evidence="2">
    <location>
        <begin position="289"/>
        <end position="501"/>
    </location>
</feature>
<dbReference type="Pfam" id="PF04389">
    <property type="entry name" value="Peptidase_M28"/>
    <property type="match status" value="1"/>
</dbReference>
<dbReference type="Gene3D" id="3.50.30.30">
    <property type="match status" value="1"/>
</dbReference>
<evidence type="ECO:0000313" key="3">
    <source>
        <dbReference type="EMBL" id="NER11462.1"/>
    </source>
</evidence>
<dbReference type="AlphaFoldDB" id="A0A6P0UFR1"/>
<dbReference type="Proteomes" id="UP000468443">
    <property type="component" value="Unassembled WGS sequence"/>
</dbReference>
<keyword evidence="4" id="KW-1185">Reference proteome</keyword>
<name>A0A6P0UFR1_9FLAO</name>
<gene>
    <name evidence="3" type="ORF">GWK09_13090</name>
</gene>
<dbReference type="InterPro" id="IPR045175">
    <property type="entry name" value="M28_fam"/>
</dbReference>
<evidence type="ECO:0000259" key="2">
    <source>
        <dbReference type="Pfam" id="PF04389"/>
    </source>
</evidence>
<keyword evidence="1" id="KW-0732">Signal</keyword>
<dbReference type="EMBL" id="JAABOP010000004">
    <property type="protein sequence ID" value="NER11462.1"/>
    <property type="molecule type" value="Genomic_DNA"/>
</dbReference>
<dbReference type="InterPro" id="IPR018247">
    <property type="entry name" value="EF_Hand_1_Ca_BS"/>
</dbReference>
<dbReference type="PANTHER" id="PTHR12147">
    <property type="entry name" value="METALLOPEPTIDASE M28 FAMILY MEMBER"/>
    <property type="match status" value="1"/>
</dbReference>
<reference evidence="3 4" key="1">
    <citation type="submission" date="2020-01" db="EMBL/GenBank/DDBJ databases">
        <title>Muriicola jejuensis KCTC 22299.</title>
        <authorList>
            <person name="Wang G."/>
        </authorList>
    </citation>
    <scope>NUCLEOTIDE SEQUENCE [LARGE SCALE GENOMIC DNA]</scope>
    <source>
        <strain evidence="3 4">KCTC 22299</strain>
    </source>
</reference>
<evidence type="ECO:0000256" key="1">
    <source>
        <dbReference type="SAM" id="SignalP"/>
    </source>
</evidence>
<dbReference type="PANTHER" id="PTHR12147:SF26">
    <property type="entry name" value="PEPTIDASE M28 DOMAIN-CONTAINING PROTEIN"/>
    <property type="match status" value="1"/>
</dbReference>
<dbReference type="GO" id="GO:0006508">
    <property type="term" value="P:proteolysis"/>
    <property type="evidence" value="ECO:0007669"/>
    <property type="project" value="InterPro"/>
</dbReference>
<organism evidence="3 4">
    <name type="scientific">Muriicola jejuensis</name>
    <dbReference type="NCBI Taxonomy" id="504488"/>
    <lineage>
        <taxon>Bacteria</taxon>
        <taxon>Pseudomonadati</taxon>
        <taxon>Bacteroidota</taxon>
        <taxon>Flavobacteriia</taxon>
        <taxon>Flavobacteriales</taxon>
        <taxon>Flavobacteriaceae</taxon>
        <taxon>Muriicola</taxon>
    </lineage>
</organism>
<dbReference type="InterPro" id="IPR046450">
    <property type="entry name" value="PA_dom_sf"/>
</dbReference>
<dbReference type="Gene3D" id="3.40.630.10">
    <property type="entry name" value="Zn peptidases"/>
    <property type="match status" value="1"/>
</dbReference>
<accession>A0A6P0UFR1</accession>
<proteinExistence type="predicted"/>
<dbReference type="SUPFAM" id="SSF53187">
    <property type="entry name" value="Zn-dependent exopeptidases"/>
    <property type="match status" value="1"/>
</dbReference>
<sequence>MTKYLYLMGLICVAACNSTSKTSSAPAVSISPADPVLYAGTITEGELKDHLYTYASDEFEGRETGKEGQKKAVNYLRQHYVDLGIPAAQENGDYFQKVPLEIPVLPEGYMVINGKNFTAGEDFTPSDPIESSFDEIVYAGYGIDTPEYSDYQNLDVRGKILLIRSGEPKNADGTYVISGSDKPSEWSVITEDPPGRKAKVAGAKGARAVLYLDLDYFDQILAYYKQSKKSTRRRMIIKDQDESAATVFISEAMAKTIIPNLDDLKSSVIRKADIALSLKSDNEQIDTENVVAYIKGSEKPDEYVVISSHLDHIGISRDGSINNGADDDGSGSVALLEIAEAFQKAVEAGNRPKRSIVFLHVTGEEKGLLGSRYYTDYDPIFPLEKTVANLNIDMIGRIDPNRKGDRNYIYLIGSDKLSSELHSLSERINEEYAQISLDYTYNNENDPNRFYYRSDHYNFAKNNVPIIFYFNGTHDDYHRPGDTPDKINYDLLTNRARLIFHTAWAVANRDQRVKVDKLSK</sequence>
<feature type="signal peptide" evidence="1">
    <location>
        <begin position="1"/>
        <end position="20"/>
    </location>
</feature>
<dbReference type="GO" id="GO:0008235">
    <property type="term" value="F:metalloexopeptidase activity"/>
    <property type="evidence" value="ECO:0007669"/>
    <property type="project" value="InterPro"/>
</dbReference>
<dbReference type="SUPFAM" id="SSF52025">
    <property type="entry name" value="PA domain"/>
    <property type="match status" value="1"/>
</dbReference>
<dbReference type="InterPro" id="IPR007484">
    <property type="entry name" value="Peptidase_M28"/>
</dbReference>
<dbReference type="RefSeq" id="WP_163693908.1">
    <property type="nucleotide sequence ID" value="NZ_FXTW01000003.1"/>
</dbReference>
<feature type="chain" id="PRO_5026768821" evidence="1">
    <location>
        <begin position="21"/>
        <end position="520"/>
    </location>
</feature>
<protein>
    <submittedName>
        <fullName evidence="3">M28 family peptidase</fullName>
    </submittedName>
</protein>
<comment type="caution">
    <text evidence="3">The sequence shown here is derived from an EMBL/GenBank/DDBJ whole genome shotgun (WGS) entry which is preliminary data.</text>
</comment>
<evidence type="ECO:0000313" key="4">
    <source>
        <dbReference type="Proteomes" id="UP000468443"/>
    </source>
</evidence>